<dbReference type="InterPro" id="IPR003594">
    <property type="entry name" value="HATPase_dom"/>
</dbReference>
<feature type="domain" description="Histidine kinase" evidence="21">
    <location>
        <begin position="1440"/>
        <end position="1665"/>
    </location>
</feature>
<feature type="compositionally biased region" description="Polar residues" evidence="19">
    <location>
        <begin position="1832"/>
        <end position="1861"/>
    </location>
</feature>
<evidence type="ECO:0000256" key="5">
    <source>
        <dbReference type="ARBA" id="ARBA00022519"/>
    </source>
</evidence>
<dbReference type="FunFam" id="1.10.287.130:FF:000038">
    <property type="entry name" value="Sensory transduction histidine kinase"/>
    <property type="match status" value="1"/>
</dbReference>
<dbReference type="SUPFAM" id="SSF47384">
    <property type="entry name" value="Homodimeric domain of signal transducing histidine kinase"/>
    <property type="match status" value="1"/>
</dbReference>
<evidence type="ECO:0000313" key="25">
    <source>
        <dbReference type="Proteomes" id="UP000321353"/>
    </source>
</evidence>
<dbReference type="PANTHER" id="PTHR43047:SF72">
    <property type="entry name" value="OSMOSENSING HISTIDINE PROTEIN KINASE SLN1"/>
    <property type="match status" value="1"/>
</dbReference>
<dbReference type="InterPro" id="IPR041664">
    <property type="entry name" value="AAA_16"/>
</dbReference>
<dbReference type="InterPro" id="IPR003018">
    <property type="entry name" value="GAF"/>
</dbReference>
<evidence type="ECO:0000313" key="24">
    <source>
        <dbReference type="EMBL" id="QEF96061.1"/>
    </source>
</evidence>
<keyword evidence="18" id="KW-0175">Coiled coil</keyword>
<dbReference type="Gene3D" id="1.10.287.130">
    <property type="match status" value="1"/>
</dbReference>
<evidence type="ECO:0000256" key="2">
    <source>
        <dbReference type="ARBA" id="ARBA00004429"/>
    </source>
</evidence>
<dbReference type="Gene3D" id="3.40.50.2300">
    <property type="match status" value="1"/>
</dbReference>
<feature type="coiled-coil region" evidence="18">
    <location>
        <begin position="1381"/>
        <end position="1440"/>
    </location>
</feature>
<evidence type="ECO:0000256" key="9">
    <source>
        <dbReference type="ARBA" id="ARBA00022741"/>
    </source>
</evidence>
<feature type="domain" description="Response regulatory" evidence="22">
    <location>
        <begin position="1698"/>
        <end position="1819"/>
    </location>
</feature>
<dbReference type="Gene3D" id="1.10.510.10">
    <property type="entry name" value="Transferase(Phosphotransferase) domain 1"/>
    <property type="match status" value="1"/>
</dbReference>
<gene>
    <name evidence="24" type="primary">rpfC</name>
    <name evidence="24" type="ORF">Mal15_00870</name>
</gene>
<evidence type="ECO:0000256" key="18">
    <source>
        <dbReference type="SAM" id="Coils"/>
    </source>
</evidence>
<evidence type="ECO:0000256" key="17">
    <source>
        <dbReference type="PROSITE-ProRule" id="PRU00169"/>
    </source>
</evidence>
<dbReference type="SUPFAM" id="SSF55781">
    <property type="entry name" value="GAF domain-like"/>
    <property type="match status" value="1"/>
</dbReference>
<feature type="domain" description="HPt" evidence="23">
    <location>
        <begin position="1864"/>
        <end position="1957"/>
    </location>
</feature>
<keyword evidence="11" id="KW-0067">ATP-binding</keyword>
<evidence type="ECO:0000256" key="3">
    <source>
        <dbReference type="ARBA" id="ARBA00012438"/>
    </source>
</evidence>
<dbReference type="SUPFAM" id="SSF52172">
    <property type="entry name" value="CheY-like"/>
    <property type="match status" value="1"/>
</dbReference>
<comment type="catalytic activity">
    <reaction evidence="1">
        <text>ATP + protein L-histidine = ADP + protein N-phospho-L-histidine.</text>
        <dbReference type="EC" id="2.7.13.3"/>
    </reaction>
</comment>
<dbReference type="SUPFAM" id="SSF48452">
    <property type="entry name" value="TPR-like"/>
    <property type="match status" value="3"/>
</dbReference>
<dbReference type="CDD" id="cd17546">
    <property type="entry name" value="REC_hyHK_CKI1_RcsC-like"/>
    <property type="match status" value="1"/>
</dbReference>
<dbReference type="InterPro" id="IPR004358">
    <property type="entry name" value="Sig_transdc_His_kin-like_C"/>
</dbReference>
<dbReference type="SMART" id="SM00028">
    <property type="entry name" value="TPR"/>
    <property type="match status" value="3"/>
</dbReference>
<dbReference type="PANTHER" id="PTHR43047">
    <property type="entry name" value="TWO-COMPONENT HISTIDINE PROTEIN KINASE"/>
    <property type="match status" value="1"/>
</dbReference>
<dbReference type="RefSeq" id="WP_147865938.1">
    <property type="nucleotide sequence ID" value="NZ_CP036264.1"/>
</dbReference>
<dbReference type="Gene3D" id="3.30.450.40">
    <property type="match status" value="1"/>
</dbReference>
<evidence type="ECO:0000256" key="19">
    <source>
        <dbReference type="SAM" id="MobiDB-lite"/>
    </source>
</evidence>
<keyword evidence="4" id="KW-1003">Cell membrane</keyword>
<evidence type="ECO:0000256" key="13">
    <source>
        <dbReference type="ARBA" id="ARBA00023012"/>
    </source>
</evidence>
<evidence type="ECO:0000256" key="4">
    <source>
        <dbReference type="ARBA" id="ARBA00022475"/>
    </source>
</evidence>
<dbReference type="KEGG" id="smam:Mal15_00870"/>
<dbReference type="Pfam" id="PF00069">
    <property type="entry name" value="Pkinase"/>
    <property type="match status" value="1"/>
</dbReference>
<dbReference type="FunFam" id="3.30.565.10:FF:000010">
    <property type="entry name" value="Sensor histidine kinase RcsC"/>
    <property type="match status" value="1"/>
</dbReference>
<dbReference type="InterPro" id="IPR001789">
    <property type="entry name" value="Sig_transdc_resp-reg_receiver"/>
</dbReference>
<dbReference type="Pfam" id="PF13191">
    <property type="entry name" value="AAA_16"/>
    <property type="match status" value="1"/>
</dbReference>
<dbReference type="Gene3D" id="1.25.40.10">
    <property type="entry name" value="Tetratricopeptide repeat domain"/>
    <property type="match status" value="3"/>
</dbReference>
<feature type="domain" description="Protein kinase" evidence="20">
    <location>
        <begin position="11"/>
        <end position="269"/>
    </location>
</feature>
<dbReference type="Pfam" id="PF02518">
    <property type="entry name" value="HATPase_c"/>
    <property type="match status" value="1"/>
</dbReference>
<dbReference type="SMART" id="SM00220">
    <property type="entry name" value="S_TKc"/>
    <property type="match status" value="1"/>
</dbReference>
<dbReference type="InterPro" id="IPR000719">
    <property type="entry name" value="Prot_kinase_dom"/>
</dbReference>
<evidence type="ECO:0000256" key="1">
    <source>
        <dbReference type="ARBA" id="ARBA00000085"/>
    </source>
</evidence>
<dbReference type="SUPFAM" id="SSF56112">
    <property type="entry name" value="Protein kinase-like (PK-like)"/>
    <property type="match status" value="1"/>
</dbReference>
<dbReference type="InterPro" id="IPR003661">
    <property type="entry name" value="HisK_dim/P_dom"/>
</dbReference>
<feature type="modified residue" description="Phosphohistidine" evidence="16">
    <location>
        <position position="1903"/>
    </location>
</feature>
<dbReference type="PROSITE" id="PS50011">
    <property type="entry name" value="PROTEIN_KINASE_DOM"/>
    <property type="match status" value="1"/>
</dbReference>
<keyword evidence="7 24" id="KW-0808">Transferase</keyword>
<dbReference type="CDD" id="cd16922">
    <property type="entry name" value="HATPase_EvgS-ArcB-TorS-like"/>
    <property type="match status" value="1"/>
</dbReference>
<keyword evidence="15" id="KW-0131">Cell cycle</keyword>
<dbReference type="Pfam" id="PF01627">
    <property type="entry name" value="Hpt"/>
    <property type="match status" value="1"/>
</dbReference>
<keyword evidence="8" id="KW-0812">Transmembrane</keyword>
<dbReference type="InterPro" id="IPR011006">
    <property type="entry name" value="CheY-like_superfamily"/>
</dbReference>
<evidence type="ECO:0000256" key="7">
    <source>
        <dbReference type="ARBA" id="ARBA00022679"/>
    </source>
</evidence>
<dbReference type="InterPro" id="IPR019734">
    <property type="entry name" value="TPR_rpt"/>
</dbReference>
<dbReference type="EMBL" id="CP036264">
    <property type="protein sequence ID" value="QEF96061.1"/>
    <property type="molecule type" value="Genomic_DNA"/>
</dbReference>
<dbReference type="InterPro" id="IPR005467">
    <property type="entry name" value="His_kinase_dom"/>
</dbReference>
<dbReference type="PRINTS" id="PR00344">
    <property type="entry name" value="BCTRLSENSOR"/>
</dbReference>
<dbReference type="InterPro" id="IPR029016">
    <property type="entry name" value="GAF-like_dom_sf"/>
</dbReference>
<dbReference type="Pfam" id="PF01590">
    <property type="entry name" value="GAF"/>
    <property type="match status" value="1"/>
</dbReference>
<dbReference type="Pfam" id="PF00512">
    <property type="entry name" value="HisKA"/>
    <property type="match status" value="1"/>
</dbReference>
<dbReference type="GO" id="GO:0000155">
    <property type="term" value="F:phosphorelay sensor kinase activity"/>
    <property type="evidence" value="ECO:0007669"/>
    <property type="project" value="InterPro"/>
</dbReference>
<dbReference type="PROSITE" id="PS50110">
    <property type="entry name" value="RESPONSE_REGULATORY"/>
    <property type="match status" value="1"/>
</dbReference>
<evidence type="ECO:0000256" key="11">
    <source>
        <dbReference type="ARBA" id="ARBA00022840"/>
    </source>
</evidence>
<evidence type="ECO:0000259" key="21">
    <source>
        <dbReference type="PROSITE" id="PS50109"/>
    </source>
</evidence>
<dbReference type="GO" id="GO:0005524">
    <property type="term" value="F:ATP binding"/>
    <property type="evidence" value="ECO:0007669"/>
    <property type="project" value="UniProtKB-KW"/>
</dbReference>
<dbReference type="InterPro" id="IPR036097">
    <property type="entry name" value="HisK_dim/P_sf"/>
</dbReference>
<dbReference type="EC" id="2.7.13.3" evidence="3"/>
<organism evidence="24 25">
    <name type="scientific">Stieleria maiorica</name>
    <dbReference type="NCBI Taxonomy" id="2795974"/>
    <lineage>
        <taxon>Bacteria</taxon>
        <taxon>Pseudomonadati</taxon>
        <taxon>Planctomycetota</taxon>
        <taxon>Planctomycetia</taxon>
        <taxon>Pirellulales</taxon>
        <taxon>Pirellulaceae</taxon>
        <taxon>Stieleria</taxon>
    </lineage>
</organism>
<evidence type="ECO:0000259" key="23">
    <source>
        <dbReference type="PROSITE" id="PS50894"/>
    </source>
</evidence>
<dbReference type="InterPro" id="IPR011990">
    <property type="entry name" value="TPR-like_helical_dom_sf"/>
</dbReference>
<evidence type="ECO:0000256" key="15">
    <source>
        <dbReference type="ARBA" id="ARBA00023306"/>
    </source>
</evidence>
<keyword evidence="9" id="KW-0547">Nucleotide-binding</keyword>
<feature type="region of interest" description="Disordered" evidence="19">
    <location>
        <begin position="1830"/>
        <end position="1861"/>
    </location>
</feature>
<keyword evidence="14" id="KW-0472">Membrane</keyword>
<dbReference type="SMART" id="SM00448">
    <property type="entry name" value="REC"/>
    <property type="match status" value="1"/>
</dbReference>
<comment type="subcellular location">
    <subcellularLocation>
        <location evidence="2">Cell inner membrane</location>
        <topology evidence="2">Multi-pass membrane protein</topology>
    </subcellularLocation>
</comment>
<keyword evidence="13" id="KW-0902">Two-component regulatory system</keyword>
<keyword evidence="10" id="KW-0418">Kinase</keyword>
<dbReference type="Gene3D" id="1.20.120.160">
    <property type="entry name" value="HPT domain"/>
    <property type="match status" value="1"/>
</dbReference>
<accession>A0A5B9M4K6</accession>
<dbReference type="Gene3D" id="3.30.565.10">
    <property type="entry name" value="Histidine kinase-like ATPase, C-terminal domain"/>
    <property type="match status" value="1"/>
</dbReference>
<keyword evidence="25" id="KW-1185">Reference proteome</keyword>
<dbReference type="SMART" id="SM00388">
    <property type="entry name" value="HisKA"/>
    <property type="match status" value="1"/>
</dbReference>
<evidence type="ECO:0000256" key="14">
    <source>
        <dbReference type="ARBA" id="ARBA00023136"/>
    </source>
</evidence>
<evidence type="ECO:0000256" key="6">
    <source>
        <dbReference type="ARBA" id="ARBA00022553"/>
    </source>
</evidence>
<evidence type="ECO:0000256" key="12">
    <source>
        <dbReference type="ARBA" id="ARBA00022989"/>
    </source>
</evidence>
<proteinExistence type="predicted"/>
<evidence type="ECO:0000259" key="22">
    <source>
        <dbReference type="PROSITE" id="PS50110"/>
    </source>
</evidence>
<feature type="modified residue" description="4-aspartylphosphate" evidence="17">
    <location>
        <position position="1754"/>
    </location>
</feature>
<dbReference type="CDD" id="cd00082">
    <property type="entry name" value="HisKA"/>
    <property type="match status" value="1"/>
</dbReference>
<evidence type="ECO:0000256" key="16">
    <source>
        <dbReference type="PROSITE-ProRule" id="PRU00110"/>
    </source>
</evidence>
<dbReference type="SMART" id="SM00387">
    <property type="entry name" value="HATPase_c"/>
    <property type="match status" value="1"/>
</dbReference>
<keyword evidence="5" id="KW-0997">Cell inner membrane</keyword>
<dbReference type="InterPro" id="IPR036641">
    <property type="entry name" value="HPT_dom_sf"/>
</dbReference>
<sequence length="1968" mass="218229">MQASQSTQYRYRTLRELPDVAGVNCWLVQDLQSEDRLVIRDLPTTMFKEGLRIRFQNEARLLSEIDCETYHSMVSYDIDDDRIRLVYRYRDGISLARLIAQSAMSPKSTLRLACDLLKALTKIHEQGCVHRDWRPSHVILSPSGEAVLAGYGPVWRANLAAGDSPIGIETVRYASPELAGIVRHDIGPASDLYSLGLILYSALAGRPMCDASTVGEILLQHSTLNLDADRFPGDTPPQLVSMIERLTQKEPRERYQSAAAALADASAILKMVLDGGSASPVVIGRSDARTDLVDAAFVGREPQMQVLQDCLTEVAAGSWRQALISCVSGMGKSRLNQEITRLATRHGFLVFQGESIHLAAAEPNAPWVQVVNQVARYCQSHPATRERLQDAISDYREEVITAMPSLADVFGWTGRTLSGPDELGQGRVIAAFAALLTQLGSSDCPVMISLDDCQWMDDQSIRILQRLSRASAPFQLLLLSTRANEGQAARVREATQLDHQLDLGPLDVDSIRRLSESMAGALPAEAIQVIQDFAEGSPFMAAAILRGMVESDVLVSNKDHWVLDHDRLEHFQTTAAAGEVLAGRLDNLPPKARHFLNAAAVIGSEFTLDAVVELSQIELSESFSLLADIRRHRMLWSKPDGSYAFAHDKIRETVLEHLQGDVKRQMHGQIGQYFAKTRPDRIYDLAYHFDAAGMHREALPYALTAATKARQEFSLASARRQLNIAARAFHVTDDATRHQVESMMSEVLMLQGEYDEAERWLAAASESATTEMDIAVVATRRGELAFKRGDKVQAVEFFESALARLGQPVCRNRFQLWIQLLREIAVQAVHTATPFLIRRRSASPDPSEQLPLRLYSNIARGYWYTRDKYYTLWAHLSGMNRGERYRPSAALAHAYSEHAPAMTLLGWYRRGIAYAMRSLDIRKELHDVWGQGQSRNFISILHYSFSNYERCISEASQAVSILERTGDFWEVHIARYQYAASLYRQGNLREALDQTRINYRSAVRRSDFQATGNIIEVWARAALGNIPLDVLQIELKRNVDDAQRICEVKLAYGVYHYYQHGFAEAVNALTEAVQIAEDASVVNAYISPCYAWRTTALRRLLETEPARTKSMRRKKLRELESAAKKALRLAKRYTNELPHALREYAAVCALKGQTRRALRYFRQSLRIAEQQGARLEAIQTTLLHAQLAEETGWDVDELLVREASEDLLQLKTSVGAVDEGSSLSLVDRFDSLLDAGRRIAVGTEIDVIRNEIIAAASKLLRGDRVLLIQPAGDDGEATTIPPHTVYDPDIVGQAEQAESAIVCEYERSDVCDIRANHSDPHHNYGTFLCCPIFVHGKINSYLYIANSYMMGMFGEDELRIATYLSSAAGAAFEKADGFTQLQELNQTLERKVAQRTETLQQRNEEIERAADRLRATQVHLREAKEVAEQANRAKSDFLARMSHEIRTPITAVLGYTELMLRGIASDPDEQRQHLETIHGNGSHLLHLLNDILDLSKIEADKIEVEQISCVPAKVIGEVIKSLQGKAAQKNITLGIDSESEIPETITSDPTRLRQIVTNLIGNAIKFTDRGGVTVRLSSHIDDATGLPDQLHVAIRDSGIGMDAEQLQKIFDPFAQADTSTTRKYGGTGLGLSISKRLAESLGGGLDVESIPGVGSTFTVRIAADTKPGDRLLSDSEVIELATGRNEAQWQRVDLSGARVLVVDDAETNRDLIRRLLTSAGAEVRSVADGQQAVDFFVDGDGHIDHHQIDLVLMDMQMPVLDGYSATQQLCSAGLQIPIVAMTANSMVGDDNKCRQVGCRDYVSKPIDLDALLEMVRHWCADSIAAHDAMAKPTTSEQSTSDQLDSTQPAPATLTDNESTPSHLPSDWLRQFAIDLVAKVHFQMPAIKNAYECADYGEVARKLHWIKGSGGTVGLNTLTDLAKSCEQAAKASDTEALTERLDAIESYVTMLVDECGDELPQSQSVDGVS</sequence>
<dbReference type="PROSITE" id="PS50894">
    <property type="entry name" value="HPT"/>
    <property type="match status" value="1"/>
</dbReference>
<evidence type="ECO:0000256" key="8">
    <source>
        <dbReference type="ARBA" id="ARBA00022692"/>
    </source>
</evidence>
<dbReference type="Pfam" id="PF00072">
    <property type="entry name" value="Response_reg"/>
    <property type="match status" value="1"/>
</dbReference>
<keyword evidence="6 17" id="KW-0597">Phosphoprotein</keyword>
<dbReference type="PROSITE" id="PS50109">
    <property type="entry name" value="HIS_KIN"/>
    <property type="match status" value="1"/>
</dbReference>
<dbReference type="InterPro" id="IPR011009">
    <property type="entry name" value="Kinase-like_dom_sf"/>
</dbReference>
<protein>
    <recommendedName>
        <fullName evidence="3">histidine kinase</fullName>
        <ecNumber evidence="3">2.7.13.3</ecNumber>
    </recommendedName>
</protein>
<dbReference type="GO" id="GO:0005886">
    <property type="term" value="C:plasma membrane"/>
    <property type="evidence" value="ECO:0007669"/>
    <property type="project" value="UniProtKB-SubCell"/>
</dbReference>
<dbReference type="InterPro" id="IPR036890">
    <property type="entry name" value="HATPase_C_sf"/>
</dbReference>
<dbReference type="SUPFAM" id="SSF55874">
    <property type="entry name" value="ATPase domain of HSP90 chaperone/DNA topoisomerase II/histidine kinase"/>
    <property type="match status" value="1"/>
</dbReference>
<name>A0A5B9M4K6_9BACT</name>
<dbReference type="Proteomes" id="UP000321353">
    <property type="component" value="Chromosome"/>
</dbReference>
<dbReference type="GO" id="GO:0009927">
    <property type="term" value="F:histidine phosphotransfer kinase activity"/>
    <property type="evidence" value="ECO:0007669"/>
    <property type="project" value="TreeGrafter"/>
</dbReference>
<dbReference type="InterPro" id="IPR027417">
    <property type="entry name" value="P-loop_NTPase"/>
</dbReference>
<dbReference type="InterPro" id="IPR008207">
    <property type="entry name" value="Sig_transdc_His_kin_Hpt_dom"/>
</dbReference>
<evidence type="ECO:0000259" key="20">
    <source>
        <dbReference type="PROSITE" id="PS50011"/>
    </source>
</evidence>
<keyword evidence="12" id="KW-1133">Transmembrane helix</keyword>
<dbReference type="SUPFAM" id="SSF47226">
    <property type="entry name" value="Histidine-containing phosphotransfer domain, HPT domain"/>
    <property type="match status" value="1"/>
</dbReference>
<evidence type="ECO:0000256" key="10">
    <source>
        <dbReference type="ARBA" id="ARBA00022777"/>
    </source>
</evidence>
<reference evidence="24 25" key="1">
    <citation type="submission" date="2019-02" db="EMBL/GenBank/DDBJ databases">
        <title>Planctomycetal bacteria perform biofilm scaping via a novel small molecule.</title>
        <authorList>
            <person name="Jeske O."/>
            <person name="Boedeker C."/>
            <person name="Wiegand S."/>
            <person name="Breitling P."/>
            <person name="Kallscheuer N."/>
            <person name="Jogler M."/>
            <person name="Rohde M."/>
            <person name="Petersen J."/>
            <person name="Medema M.H."/>
            <person name="Surup F."/>
            <person name="Jogler C."/>
        </authorList>
    </citation>
    <scope>NUCLEOTIDE SEQUENCE [LARGE SCALE GENOMIC DNA]</scope>
    <source>
        <strain evidence="24 25">Mal15</strain>
    </source>
</reference>
<dbReference type="SUPFAM" id="SSF52540">
    <property type="entry name" value="P-loop containing nucleoside triphosphate hydrolases"/>
    <property type="match status" value="1"/>
</dbReference>